<gene>
    <name evidence="1" type="ORF">CZ809_00443</name>
</gene>
<dbReference type="AlphaFoldDB" id="A0A1T5HVZ1"/>
<dbReference type="OrthoDB" id="5816663at2"/>
<evidence type="ECO:0000313" key="2">
    <source>
        <dbReference type="Proteomes" id="UP000189966"/>
    </source>
</evidence>
<dbReference type="RefSeq" id="WP_080155805.1">
    <property type="nucleotide sequence ID" value="NZ_FUZI01000001.1"/>
</dbReference>
<proteinExistence type="predicted"/>
<dbReference type="Proteomes" id="UP000189966">
    <property type="component" value="Unassembled WGS sequence"/>
</dbReference>
<sequence length="169" mass="19431">MITPLFFLAVSAFSIPLLENSTYSQTETHCTLTVKEQRLQDNIVLTMSTNKNNHYDVKIYHLNDLQAPSRGELTQHSIDNIEQNQKLNYIVDHNLFKRIDDQTVIYTTTIANDANNISPQQFTEAFKAHSYRTKLHIKGLNPLAFIASQRQADAFFRCAEQQITTLAKR</sequence>
<evidence type="ECO:0000313" key="1">
    <source>
        <dbReference type="EMBL" id="SKC30965.1"/>
    </source>
</evidence>
<organism evidence="1 2">
    <name type="scientific">Photobacterium piscicola</name>
    <dbReference type="NCBI Taxonomy" id="1378299"/>
    <lineage>
        <taxon>Bacteria</taxon>
        <taxon>Pseudomonadati</taxon>
        <taxon>Pseudomonadota</taxon>
        <taxon>Gammaproteobacteria</taxon>
        <taxon>Vibrionales</taxon>
        <taxon>Vibrionaceae</taxon>
        <taxon>Photobacterium</taxon>
    </lineage>
</organism>
<reference evidence="1 2" key="1">
    <citation type="submission" date="2017-02" db="EMBL/GenBank/DDBJ databases">
        <authorList>
            <person name="Peterson S.W."/>
        </authorList>
    </citation>
    <scope>NUCLEOTIDE SEQUENCE [LARGE SCALE GENOMIC DNA]</scope>
    <source>
        <strain evidence="2">type strain: NCCB 100098</strain>
    </source>
</reference>
<name>A0A1T5HVZ1_9GAMM</name>
<accession>A0A1T5HVZ1</accession>
<protein>
    <submittedName>
        <fullName evidence="1">Uncharacterized protein</fullName>
    </submittedName>
</protein>
<dbReference type="EMBL" id="FUZI01000001">
    <property type="protein sequence ID" value="SKC30965.1"/>
    <property type="molecule type" value="Genomic_DNA"/>
</dbReference>